<organism evidence="1 2">
    <name type="scientific">Microbulbifer echini</name>
    <dbReference type="NCBI Taxonomy" id="1529067"/>
    <lineage>
        <taxon>Bacteria</taxon>
        <taxon>Pseudomonadati</taxon>
        <taxon>Pseudomonadota</taxon>
        <taxon>Gammaproteobacteria</taxon>
        <taxon>Cellvibrionales</taxon>
        <taxon>Microbulbiferaceae</taxon>
        <taxon>Microbulbifer</taxon>
    </lineage>
</organism>
<evidence type="ECO:0000313" key="2">
    <source>
        <dbReference type="Proteomes" id="UP001569414"/>
    </source>
</evidence>
<name>A0ABV4NNG7_9GAMM</name>
<dbReference type="Proteomes" id="UP001569414">
    <property type="component" value="Unassembled WGS sequence"/>
</dbReference>
<protein>
    <submittedName>
        <fullName evidence="1">Uncharacterized protein</fullName>
    </submittedName>
</protein>
<dbReference type="RefSeq" id="WP_371843474.1">
    <property type="nucleotide sequence ID" value="NZ_JBGMEL010000008.1"/>
</dbReference>
<gene>
    <name evidence="1" type="ORF">ACCI51_10075</name>
</gene>
<accession>A0ABV4NNG7</accession>
<evidence type="ECO:0000313" key="1">
    <source>
        <dbReference type="EMBL" id="MFA0790890.1"/>
    </source>
</evidence>
<sequence>MINTCLISQSKELEAFTRNYILESGNETSIKHFERISTVRVFKNRQGDMIGGYSLNTRLPIRYFEDIPKTTILPSFVTQSINVIETGGLWINREVNQFYRGVILLYSLWDIHQSKKKYIVSGAKHPKIAKIQSLVFPHKLYEGPVKSAQYACIFYAKRGYLPTQALIIISKYWIIEPLKSLTFHCKNIMKKPIKNTENNLKN</sequence>
<proteinExistence type="predicted"/>
<dbReference type="EMBL" id="JBGMEL010000008">
    <property type="protein sequence ID" value="MFA0790890.1"/>
    <property type="molecule type" value="Genomic_DNA"/>
</dbReference>
<reference evidence="1 2" key="1">
    <citation type="submission" date="2024-08" db="EMBL/GenBank/DDBJ databases">
        <authorList>
            <person name="Ishaq N."/>
        </authorList>
    </citation>
    <scope>NUCLEOTIDE SEQUENCE [LARGE SCALE GENOMIC DNA]</scope>
    <source>
        <strain evidence="1 2">JCM 30400</strain>
    </source>
</reference>
<keyword evidence="2" id="KW-1185">Reference proteome</keyword>
<comment type="caution">
    <text evidence="1">The sequence shown here is derived from an EMBL/GenBank/DDBJ whole genome shotgun (WGS) entry which is preliminary data.</text>
</comment>